<dbReference type="Proteomes" id="UP000004191">
    <property type="component" value="Unassembled WGS sequence"/>
</dbReference>
<dbReference type="AlphaFoldDB" id="H3NR26"/>
<keyword evidence="1" id="KW-1133">Transmembrane helix</keyword>
<gene>
    <name evidence="2" type="ORF">HMPREF9709_01787</name>
</gene>
<feature type="transmembrane region" description="Helical" evidence="1">
    <location>
        <begin position="26"/>
        <end position="46"/>
    </location>
</feature>
<dbReference type="HOGENOM" id="CLU_2752255_0_0_9"/>
<comment type="caution">
    <text evidence="2">The sequence shown here is derived from an EMBL/GenBank/DDBJ whole genome shotgun (WGS) entry which is preliminary data.</text>
</comment>
<sequence>MVVTVKNLITFRDSKARELAISKEDVMIGVAVLGVVAICIFVPTSTPAIPEWLSVLGIVSGVIYILNLMI</sequence>
<dbReference type="GeneID" id="96999708"/>
<keyword evidence="1" id="KW-0812">Transmembrane</keyword>
<feature type="transmembrane region" description="Helical" evidence="1">
    <location>
        <begin position="52"/>
        <end position="69"/>
    </location>
</feature>
<accession>H3NR26</accession>
<dbReference type="PATRIC" id="fig|883114.3.peg.1784"/>
<organism evidence="2 3">
    <name type="scientific">Helcococcus kunzii ATCC 51366</name>
    <dbReference type="NCBI Taxonomy" id="883114"/>
    <lineage>
        <taxon>Bacteria</taxon>
        <taxon>Bacillati</taxon>
        <taxon>Bacillota</taxon>
        <taxon>Tissierellia</taxon>
        <taxon>Tissierellales</taxon>
        <taxon>Peptoniphilaceae</taxon>
        <taxon>Helcococcus</taxon>
    </lineage>
</organism>
<evidence type="ECO:0000313" key="2">
    <source>
        <dbReference type="EMBL" id="EHR31974.1"/>
    </source>
</evidence>
<protein>
    <submittedName>
        <fullName evidence="2">Uncharacterized protein</fullName>
    </submittedName>
</protein>
<evidence type="ECO:0000313" key="3">
    <source>
        <dbReference type="Proteomes" id="UP000004191"/>
    </source>
</evidence>
<dbReference type="EMBL" id="AGEI01000032">
    <property type="protein sequence ID" value="EHR31974.1"/>
    <property type="molecule type" value="Genomic_DNA"/>
</dbReference>
<keyword evidence="1" id="KW-0472">Membrane</keyword>
<name>H3NR26_9FIRM</name>
<keyword evidence="3" id="KW-1185">Reference proteome</keyword>
<proteinExistence type="predicted"/>
<evidence type="ECO:0000256" key="1">
    <source>
        <dbReference type="SAM" id="Phobius"/>
    </source>
</evidence>
<dbReference type="RefSeq" id="WP_005399301.1">
    <property type="nucleotide sequence ID" value="NZ_JH601089.1"/>
</dbReference>
<reference evidence="2 3" key="1">
    <citation type="submission" date="2012-01" db="EMBL/GenBank/DDBJ databases">
        <title>The Genome Sequence of Helcococcus kunzii ATCC 51366.</title>
        <authorList>
            <consortium name="The Broad Institute Genome Sequencing Platform"/>
            <person name="Earl A."/>
            <person name="Ward D."/>
            <person name="Feldgarden M."/>
            <person name="Gevers D."/>
            <person name="Huys G."/>
            <person name="Young S.K."/>
            <person name="Zeng Q."/>
            <person name="Gargeya S."/>
            <person name="Fitzgerald M."/>
            <person name="Haas B."/>
            <person name="Abouelleil A."/>
            <person name="Alvarado L."/>
            <person name="Arachchi H.M."/>
            <person name="Berlin A."/>
            <person name="Chapman S.B."/>
            <person name="Gearin G."/>
            <person name="Goldberg J."/>
            <person name="Griggs A."/>
            <person name="Gujja S."/>
            <person name="Hansen M."/>
            <person name="Heiman D."/>
            <person name="Howarth C."/>
            <person name="Larimer J."/>
            <person name="Lui A."/>
            <person name="MacDonald P.J.P."/>
            <person name="McCowen C."/>
            <person name="Montmayeur A."/>
            <person name="Murphy C."/>
            <person name="Neiman D."/>
            <person name="Pearson M."/>
            <person name="Priest M."/>
            <person name="Roberts A."/>
            <person name="Saif S."/>
            <person name="Shea T."/>
            <person name="Sisk P."/>
            <person name="Stolte C."/>
            <person name="Sykes S."/>
            <person name="Wortman J."/>
            <person name="Nusbaum C."/>
            <person name="Birren B."/>
        </authorList>
    </citation>
    <scope>NUCLEOTIDE SEQUENCE [LARGE SCALE GENOMIC DNA]</scope>
    <source>
        <strain evidence="2 3">ATCC 51366</strain>
    </source>
</reference>